<name>A0A6A6HEA8_VIRVR</name>
<gene>
    <name evidence="3" type="ORF">EV356DRAFT_531651</name>
</gene>
<feature type="region of interest" description="Disordered" evidence="2">
    <location>
        <begin position="224"/>
        <end position="292"/>
    </location>
</feature>
<feature type="compositionally biased region" description="Basic and acidic residues" evidence="2">
    <location>
        <begin position="142"/>
        <end position="151"/>
    </location>
</feature>
<organism evidence="3 4">
    <name type="scientific">Viridothelium virens</name>
    <name type="common">Speckled blister lichen</name>
    <name type="synonym">Trypethelium virens</name>
    <dbReference type="NCBI Taxonomy" id="1048519"/>
    <lineage>
        <taxon>Eukaryota</taxon>
        <taxon>Fungi</taxon>
        <taxon>Dikarya</taxon>
        <taxon>Ascomycota</taxon>
        <taxon>Pezizomycotina</taxon>
        <taxon>Dothideomycetes</taxon>
        <taxon>Dothideomycetes incertae sedis</taxon>
        <taxon>Trypetheliales</taxon>
        <taxon>Trypetheliaceae</taxon>
        <taxon>Viridothelium</taxon>
    </lineage>
</organism>
<dbReference type="Proteomes" id="UP000800092">
    <property type="component" value="Unassembled WGS sequence"/>
</dbReference>
<feature type="coiled-coil region" evidence="1">
    <location>
        <begin position="84"/>
        <end position="130"/>
    </location>
</feature>
<feature type="compositionally biased region" description="Polar residues" evidence="2">
    <location>
        <begin position="351"/>
        <end position="362"/>
    </location>
</feature>
<keyword evidence="1" id="KW-0175">Coiled coil</keyword>
<feature type="region of interest" description="Disordered" evidence="2">
    <location>
        <begin position="351"/>
        <end position="394"/>
    </location>
</feature>
<dbReference type="EMBL" id="ML991789">
    <property type="protein sequence ID" value="KAF2235800.1"/>
    <property type="molecule type" value="Genomic_DNA"/>
</dbReference>
<protein>
    <submittedName>
        <fullName evidence="3">Uncharacterized protein</fullName>
    </submittedName>
</protein>
<evidence type="ECO:0000256" key="1">
    <source>
        <dbReference type="SAM" id="Coils"/>
    </source>
</evidence>
<proteinExistence type="predicted"/>
<accession>A0A6A6HEA8</accession>
<feature type="compositionally biased region" description="Polar residues" evidence="2">
    <location>
        <begin position="278"/>
        <end position="292"/>
    </location>
</feature>
<feature type="region of interest" description="Disordered" evidence="2">
    <location>
        <begin position="134"/>
        <end position="180"/>
    </location>
</feature>
<evidence type="ECO:0000313" key="3">
    <source>
        <dbReference type="EMBL" id="KAF2235800.1"/>
    </source>
</evidence>
<evidence type="ECO:0000256" key="2">
    <source>
        <dbReference type="SAM" id="MobiDB-lite"/>
    </source>
</evidence>
<reference evidence="3" key="1">
    <citation type="journal article" date="2020" name="Stud. Mycol.">
        <title>101 Dothideomycetes genomes: a test case for predicting lifestyles and emergence of pathogens.</title>
        <authorList>
            <person name="Haridas S."/>
            <person name="Albert R."/>
            <person name="Binder M."/>
            <person name="Bloem J."/>
            <person name="Labutti K."/>
            <person name="Salamov A."/>
            <person name="Andreopoulos B."/>
            <person name="Baker S."/>
            <person name="Barry K."/>
            <person name="Bills G."/>
            <person name="Bluhm B."/>
            <person name="Cannon C."/>
            <person name="Castanera R."/>
            <person name="Culley D."/>
            <person name="Daum C."/>
            <person name="Ezra D."/>
            <person name="Gonzalez J."/>
            <person name="Henrissat B."/>
            <person name="Kuo A."/>
            <person name="Liang C."/>
            <person name="Lipzen A."/>
            <person name="Lutzoni F."/>
            <person name="Magnuson J."/>
            <person name="Mondo S."/>
            <person name="Nolan M."/>
            <person name="Ohm R."/>
            <person name="Pangilinan J."/>
            <person name="Park H.-J."/>
            <person name="Ramirez L."/>
            <person name="Alfaro M."/>
            <person name="Sun H."/>
            <person name="Tritt A."/>
            <person name="Yoshinaga Y."/>
            <person name="Zwiers L.-H."/>
            <person name="Turgeon B."/>
            <person name="Goodwin S."/>
            <person name="Spatafora J."/>
            <person name="Crous P."/>
            <person name="Grigoriev I."/>
        </authorList>
    </citation>
    <scope>NUCLEOTIDE SEQUENCE</scope>
    <source>
        <strain evidence="3">Tuck. ex Michener</strain>
    </source>
</reference>
<dbReference type="OrthoDB" id="3784117at2759"/>
<feature type="compositionally biased region" description="Basic and acidic residues" evidence="2">
    <location>
        <begin position="236"/>
        <end position="245"/>
    </location>
</feature>
<evidence type="ECO:0000313" key="4">
    <source>
        <dbReference type="Proteomes" id="UP000800092"/>
    </source>
</evidence>
<keyword evidence="4" id="KW-1185">Reference proteome</keyword>
<dbReference type="AlphaFoldDB" id="A0A6A6HEA8"/>
<sequence>MSETKPPKSPPSAFMPSPNDSLQSLRSSSIASPPGSNMPSISRREQVRSASRVPSTSRERLTSPIRTPSIAYQDPQDDLSWRELYQKQQEAFELKEEINRKERKKLQAELARLESELIIERSKSKQLELALETATLARNGSRSRDTSRDASRSNGYGNEDGMRTLSDPAAMTAPALSQVPPALLNGNHRLSSITEVADEHTPKTLQWLDQQARGGAFAHVALSVDGNNDVSPRADCTPRADDSEGPRSPPTSTAILSPPPPKNRAYAGHTPLKPEAMSVSNTPGGQDTPTVRNTHQNAEALVPSENDPVHDVMEDRALTGALGLPNNPENGGAIIINALEEKLQDAVQFPSHSRPTVLQGTISEDGDTSEAPANDQPLPLKTDAQGTGVDAGPKLKIKRSLNFGAPIGAMPAKPFLAE</sequence>
<feature type="compositionally biased region" description="Low complexity" evidence="2">
    <location>
        <begin position="17"/>
        <end position="35"/>
    </location>
</feature>
<feature type="region of interest" description="Disordered" evidence="2">
    <location>
        <begin position="1"/>
        <end position="78"/>
    </location>
</feature>